<dbReference type="InterPro" id="IPR011990">
    <property type="entry name" value="TPR-like_helical_dom_sf"/>
</dbReference>
<gene>
    <name evidence="3" type="ORF">HNQ40_000457</name>
</gene>
<name>A0A7X0H3M4_9BACT</name>
<proteinExistence type="predicted"/>
<dbReference type="PROSITE" id="PS50005">
    <property type="entry name" value="TPR"/>
    <property type="match status" value="1"/>
</dbReference>
<keyword evidence="4" id="KW-1185">Reference proteome</keyword>
<dbReference type="EMBL" id="JACHGY010000001">
    <property type="protein sequence ID" value="MBB6428651.1"/>
    <property type="molecule type" value="Genomic_DNA"/>
</dbReference>
<comment type="caution">
    <text evidence="3">The sequence shown here is derived from an EMBL/GenBank/DDBJ whole genome shotgun (WGS) entry which is preliminary data.</text>
</comment>
<evidence type="ECO:0000313" key="3">
    <source>
        <dbReference type="EMBL" id="MBB6428651.1"/>
    </source>
</evidence>
<evidence type="ECO:0008006" key="5">
    <source>
        <dbReference type="Google" id="ProtNLM"/>
    </source>
</evidence>
<protein>
    <recommendedName>
        <fullName evidence="5">Tetratricopeptide repeat protein</fullName>
    </recommendedName>
</protein>
<evidence type="ECO:0000256" key="1">
    <source>
        <dbReference type="PROSITE-ProRule" id="PRU00339"/>
    </source>
</evidence>
<keyword evidence="2" id="KW-0732">Signal</keyword>
<feature type="chain" id="PRO_5030977612" description="Tetratricopeptide repeat protein" evidence="2">
    <location>
        <begin position="23"/>
        <end position="408"/>
    </location>
</feature>
<reference evidence="3 4" key="1">
    <citation type="submission" date="2020-08" db="EMBL/GenBank/DDBJ databases">
        <title>Genomic Encyclopedia of Type Strains, Phase IV (KMG-IV): sequencing the most valuable type-strain genomes for metagenomic binning, comparative biology and taxonomic classification.</title>
        <authorList>
            <person name="Goeker M."/>
        </authorList>
    </citation>
    <scope>NUCLEOTIDE SEQUENCE [LARGE SCALE GENOMIC DNA]</scope>
    <source>
        <strain evidence="3 4">DSM 103725</strain>
    </source>
</reference>
<keyword evidence="1" id="KW-0802">TPR repeat</keyword>
<organism evidence="3 4">
    <name type="scientific">Algisphaera agarilytica</name>
    <dbReference type="NCBI Taxonomy" id="1385975"/>
    <lineage>
        <taxon>Bacteria</taxon>
        <taxon>Pseudomonadati</taxon>
        <taxon>Planctomycetota</taxon>
        <taxon>Phycisphaerae</taxon>
        <taxon>Phycisphaerales</taxon>
        <taxon>Phycisphaeraceae</taxon>
        <taxon>Algisphaera</taxon>
    </lineage>
</organism>
<dbReference type="AlphaFoldDB" id="A0A7X0H3M4"/>
<dbReference type="SUPFAM" id="SSF48452">
    <property type="entry name" value="TPR-like"/>
    <property type="match status" value="1"/>
</dbReference>
<dbReference type="InterPro" id="IPR019734">
    <property type="entry name" value="TPR_rpt"/>
</dbReference>
<dbReference type="SMART" id="SM00028">
    <property type="entry name" value="TPR"/>
    <property type="match status" value="2"/>
</dbReference>
<evidence type="ECO:0000313" key="4">
    <source>
        <dbReference type="Proteomes" id="UP000541810"/>
    </source>
</evidence>
<dbReference type="Proteomes" id="UP000541810">
    <property type="component" value="Unassembled WGS sequence"/>
</dbReference>
<evidence type="ECO:0000256" key="2">
    <source>
        <dbReference type="SAM" id="SignalP"/>
    </source>
</evidence>
<sequence>MPWMFRGLLAVLLVLGHGHIVAQEEAAKFDFAAVFEGKTLDPAAIPPDVPVFLDKLNDALRRHDANAVAALFDSDAWLQQVRHAYPNIDIDQPVWQAVKEQTPHIFGQNLTIPQANMAWVRGEIKAINQTHVANGFSVTMRHWDSDGISSKNILDLVRTPEGLRFYDLTQLDLGWRWSDLFAASIAVAELDRPGTQQSLVMMYGGVQALAEGNAELALQQLERVNLELLPASLRPMALTSLCETHYNLGNLDAALGHVTESLTLYPEHPQPLAHLYRAICLIELDRPDEALVEAKHYAEQVGMDADVWVVVADAYFLQGRHETGLASYAKALDDDPQHYEALLYYIYYLDDDRKAEFRPRYEAVDNRSEIGALLAEDLEWLEAPEALAALCAMHRELHPDDTWPADYE</sequence>
<dbReference type="Gene3D" id="1.25.40.10">
    <property type="entry name" value="Tetratricopeptide repeat domain"/>
    <property type="match status" value="1"/>
</dbReference>
<feature type="signal peptide" evidence="2">
    <location>
        <begin position="1"/>
        <end position="22"/>
    </location>
</feature>
<accession>A0A7X0H3M4</accession>
<dbReference type="RefSeq" id="WP_184675986.1">
    <property type="nucleotide sequence ID" value="NZ_JACHGY010000001.1"/>
</dbReference>
<feature type="repeat" description="TPR" evidence="1">
    <location>
        <begin position="305"/>
        <end position="338"/>
    </location>
</feature>